<evidence type="ECO:0000313" key="3">
    <source>
        <dbReference type="Proteomes" id="UP000494040"/>
    </source>
</evidence>
<dbReference type="PANTHER" id="PTHR45774:SF3">
    <property type="entry name" value="BTB (POZ) DOMAIN-CONTAINING 2B-RELATED"/>
    <property type="match status" value="1"/>
</dbReference>
<dbReference type="GO" id="GO:0000932">
    <property type="term" value="C:P-body"/>
    <property type="evidence" value="ECO:0007669"/>
    <property type="project" value="TreeGrafter"/>
</dbReference>
<dbReference type="OMA" id="VIICETR"/>
<dbReference type="PANTHER" id="PTHR45774">
    <property type="entry name" value="BTB/POZ DOMAIN-CONTAINING"/>
    <property type="match status" value="1"/>
</dbReference>
<dbReference type="OrthoDB" id="6605118at2759"/>
<evidence type="ECO:0000313" key="2">
    <source>
        <dbReference type="EnsemblMetazoa" id="XP_014244392.1"/>
    </source>
</evidence>
<accession>A0A8I6RGA7</accession>
<proteinExistence type="predicted"/>
<dbReference type="AlphaFoldDB" id="A0A8I6RGA7"/>
<dbReference type="PROSITE" id="PS50097">
    <property type="entry name" value="BTB"/>
    <property type="match status" value="1"/>
</dbReference>
<dbReference type="RefSeq" id="XP_014244392.1">
    <property type="nucleotide sequence ID" value="XM_014388906.2"/>
</dbReference>
<dbReference type="GO" id="GO:0022008">
    <property type="term" value="P:neurogenesis"/>
    <property type="evidence" value="ECO:0007669"/>
    <property type="project" value="TreeGrafter"/>
</dbReference>
<dbReference type="Gene3D" id="3.30.710.10">
    <property type="entry name" value="Potassium Channel Kv1.1, Chain A"/>
    <property type="match status" value="1"/>
</dbReference>
<dbReference type="SMART" id="SM00875">
    <property type="entry name" value="BACK"/>
    <property type="match status" value="1"/>
</dbReference>
<dbReference type="Pfam" id="PF00651">
    <property type="entry name" value="BTB"/>
    <property type="match status" value="1"/>
</dbReference>
<dbReference type="InterPro" id="IPR011333">
    <property type="entry name" value="SKP1/BTB/POZ_sf"/>
</dbReference>
<reference evidence="2" key="1">
    <citation type="submission" date="2022-01" db="UniProtKB">
        <authorList>
            <consortium name="EnsemblMetazoa"/>
        </authorList>
    </citation>
    <scope>IDENTIFICATION</scope>
</reference>
<dbReference type="KEGG" id="clec:106663818"/>
<name>A0A8I6RGA7_CIMLE</name>
<dbReference type="SUPFAM" id="SSF54695">
    <property type="entry name" value="POZ domain"/>
    <property type="match status" value="1"/>
</dbReference>
<protein>
    <recommendedName>
        <fullName evidence="1">BTB domain-containing protein</fullName>
    </recommendedName>
</protein>
<dbReference type="GO" id="GO:0005829">
    <property type="term" value="C:cytosol"/>
    <property type="evidence" value="ECO:0007669"/>
    <property type="project" value="TreeGrafter"/>
</dbReference>
<dbReference type="Proteomes" id="UP000494040">
    <property type="component" value="Unassembled WGS sequence"/>
</dbReference>
<dbReference type="Pfam" id="PF07707">
    <property type="entry name" value="BACK"/>
    <property type="match status" value="1"/>
</dbReference>
<dbReference type="InterPro" id="IPR000210">
    <property type="entry name" value="BTB/POZ_dom"/>
</dbReference>
<organism evidence="2 3">
    <name type="scientific">Cimex lectularius</name>
    <name type="common">Bed bug</name>
    <name type="synonym">Acanthia lectularia</name>
    <dbReference type="NCBI Taxonomy" id="79782"/>
    <lineage>
        <taxon>Eukaryota</taxon>
        <taxon>Metazoa</taxon>
        <taxon>Ecdysozoa</taxon>
        <taxon>Arthropoda</taxon>
        <taxon>Hexapoda</taxon>
        <taxon>Insecta</taxon>
        <taxon>Pterygota</taxon>
        <taxon>Neoptera</taxon>
        <taxon>Paraneoptera</taxon>
        <taxon>Hemiptera</taxon>
        <taxon>Heteroptera</taxon>
        <taxon>Panheteroptera</taxon>
        <taxon>Cimicomorpha</taxon>
        <taxon>Cimicidae</taxon>
        <taxon>Cimex</taxon>
    </lineage>
</organism>
<keyword evidence="3" id="KW-1185">Reference proteome</keyword>
<dbReference type="GeneID" id="106663818"/>
<feature type="domain" description="BTB" evidence="1">
    <location>
        <begin position="25"/>
        <end position="91"/>
    </location>
</feature>
<dbReference type="SMART" id="SM00225">
    <property type="entry name" value="BTB"/>
    <property type="match status" value="1"/>
</dbReference>
<dbReference type="EnsemblMetazoa" id="XM_014388906.2">
    <property type="protein sequence ID" value="XP_014244392.1"/>
    <property type="gene ID" value="LOC106663818"/>
</dbReference>
<dbReference type="Gene3D" id="1.25.40.420">
    <property type="match status" value="1"/>
</dbReference>
<evidence type="ECO:0000259" key="1">
    <source>
        <dbReference type="PROSITE" id="PS50097"/>
    </source>
</evidence>
<dbReference type="InterPro" id="IPR011705">
    <property type="entry name" value="BACK"/>
</dbReference>
<sequence>MDDWQNNVKSLAQRAKFLLHNQILCDCTFLLSGEEIKCHKLFLASTSPVFYTMFYGQLPQPDKPIIITDIEENIFHDMLGYIYEDKLELTNYKHACQVYNAAQKYIILPLQQSCLMYMKKCLNHENVIHLYEFAKFHGEDDLAKHCLKEIQLNTSNILQSKAFCYASFTTLNTILDLNRLNISSEMELIKAIDKWANFNSSKKDTMSPKIIANELITKLRLLTVSQNEFFTGISDSRLLNDSEKLAVLMRIIKPDFPPMENGLCEKKIKRKPCKAKSISTLDIQDQREARFDGSEWFTSIFTVNTSIDLIGVVINLQINDMPGEYKENIMVKVGMANSQDYFTEGSLYGHVKYNSKAEILFNTISTLDPFKEYSMHIFLCTSGIYAIGTHSQRICKDANVEIDFLSHSSWERSHPWNTTVLSSIIYTDPI</sequence>